<dbReference type="STRING" id="442562.Rumeso_02458"/>
<accession>A0A017HQM1</accession>
<dbReference type="GO" id="GO:0015808">
    <property type="term" value="P:L-alanine transport"/>
    <property type="evidence" value="ECO:0007669"/>
    <property type="project" value="TreeGrafter"/>
</dbReference>
<dbReference type="GO" id="GO:0042941">
    <property type="term" value="P:D-alanine transmembrane transport"/>
    <property type="evidence" value="ECO:0007669"/>
    <property type="project" value="TreeGrafter"/>
</dbReference>
<evidence type="ECO:0000256" key="7">
    <source>
        <dbReference type="ARBA" id="ARBA00022989"/>
    </source>
</evidence>
<keyword evidence="3" id="KW-1003">Cell membrane</keyword>
<dbReference type="Pfam" id="PF02653">
    <property type="entry name" value="BPD_transp_2"/>
    <property type="match status" value="1"/>
</dbReference>
<keyword evidence="4" id="KW-0997">Cell inner membrane</keyword>
<dbReference type="PANTHER" id="PTHR11795">
    <property type="entry name" value="BRANCHED-CHAIN AMINO ACID TRANSPORT SYSTEM PERMEASE PROTEIN LIVH"/>
    <property type="match status" value="1"/>
</dbReference>
<organism evidence="11 12">
    <name type="scientific">Rubellimicrobium mesophilum DSM 19309</name>
    <dbReference type="NCBI Taxonomy" id="442562"/>
    <lineage>
        <taxon>Bacteria</taxon>
        <taxon>Pseudomonadati</taxon>
        <taxon>Pseudomonadota</taxon>
        <taxon>Alphaproteobacteria</taxon>
        <taxon>Rhodobacterales</taxon>
        <taxon>Roseobacteraceae</taxon>
        <taxon>Rubellimicrobium</taxon>
    </lineage>
</organism>
<dbReference type="RefSeq" id="WP_037280283.1">
    <property type="nucleotide sequence ID" value="NZ_KK088571.1"/>
</dbReference>
<feature type="transmembrane region" description="Helical" evidence="10">
    <location>
        <begin position="6"/>
        <end position="28"/>
    </location>
</feature>
<dbReference type="PANTHER" id="PTHR11795:SF371">
    <property type="entry name" value="HIGH-AFFINITY BRANCHED-CHAIN AMINO ACID TRANSPORT SYSTEM PERMEASE PROTEIN LIVH"/>
    <property type="match status" value="1"/>
</dbReference>
<feature type="transmembrane region" description="Helical" evidence="10">
    <location>
        <begin position="111"/>
        <end position="139"/>
    </location>
</feature>
<feature type="transmembrane region" description="Helical" evidence="10">
    <location>
        <begin position="280"/>
        <end position="299"/>
    </location>
</feature>
<evidence type="ECO:0000256" key="2">
    <source>
        <dbReference type="ARBA" id="ARBA00022448"/>
    </source>
</evidence>
<dbReference type="InterPro" id="IPR052157">
    <property type="entry name" value="BCAA_transport_permease"/>
</dbReference>
<sequence>MTPQLLVNGLVAGTTIGLGAIGLSLTYSILRFANFTQGDLIAWGAYLTLTVASAIAGLLAGLAPATPLAPFSFGWTLPVALLAGMALTVLLALALDAVLFARLRARGADAIILVMAGFGASMALRAGLEFIYTSAPAYFTHELQIARPLGLGMRATPDQLLVLGLTAVLVLALHLLVTRTATGRAMRAVSENPALAAVYGLDVARVVRVTWIIGAGLACVAGVMSGLLVQIRPTMGFDLLLPLFAATILGGIGSIPGAMVGGLVIGLSEALAVQLLGAEWRAAAAFVVLVAVLILRPSGLFGRGA</sequence>
<feature type="transmembrane region" description="Helical" evidence="10">
    <location>
        <begin position="243"/>
        <end position="268"/>
    </location>
</feature>
<keyword evidence="12" id="KW-1185">Reference proteome</keyword>
<dbReference type="EMBL" id="AOSK01000062">
    <property type="protein sequence ID" value="EYD76029.1"/>
    <property type="molecule type" value="Genomic_DNA"/>
</dbReference>
<feature type="transmembrane region" description="Helical" evidence="10">
    <location>
        <begin position="40"/>
        <end position="63"/>
    </location>
</feature>
<name>A0A017HQM1_9RHOB</name>
<keyword evidence="7 10" id="KW-1133">Transmembrane helix</keyword>
<keyword evidence="6" id="KW-0029">Amino-acid transport</keyword>
<gene>
    <name evidence="11" type="ORF">Rumeso_02458</name>
</gene>
<reference evidence="11 12" key="1">
    <citation type="submission" date="2013-02" db="EMBL/GenBank/DDBJ databases">
        <authorList>
            <person name="Fiebig A."/>
            <person name="Goeker M."/>
            <person name="Klenk H.-P.P."/>
        </authorList>
    </citation>
    <scope>NUCLEOTIDE SEQUENCE [LARGE SCALE GENOMIC DNA]</scope>
    <source>
        <strain evidence="11 12">DSM 19309</strain>
    </source>
</reference>
<comment type="caution">
    <text evidence="11">The sequence shown here is derived from an EMBL/GenBank/DDBJ whole genome shotgun (WGS) entry which is preliminary data.</text>
</comment>
<evidence type="ECO:0000256" key="9">
    <source>
        <dbReference type="ARBA" id="ARBA00037998"/>
    </source>
</evidence>
<dbReference type="InterPro" id="IPR001851">
    <property type="entry name" value="ABC_transp_permease"/>
</dbReference>
<evidence type="ECO:0000256" key="4">
    <source>
        <dbReference type="ARBA" id="ARBA00022519"/>
    </source>
</evidence>
<dbReference type="PATRIC" id="fig|442562.3.peg.2424"/>
<dbReference type="GO" id="GO:0015188">
    <property type="term" value="F:L-isoleucine transmembrane transporter activity"/>
    <property type="evidence" value="ECO:0007669"/>
    <property type="project" value="TreeGrafter"/>
</dbReference>
<keyword evidence="2" id="KW-0813">Transport</keyword>
<dbReference type="GO" id="GO:1903806">
    <property type="term" value="P:L-isoleucine import across plasma membrane"/>
    <property type="evidence" value="ECO:0007669"/>
    <property type="project" value="TreeGrafter"/>
</dbReference>
<dbReference type="GO" id="GO:0005304">
    <property type="term" value="F:L-valine transmembrane transporter activity"/>
    <property type="evidence" value="ECO:0007669"/>
    <property type="project" value="TreeGrafter"/>
</dbReference>
<dbReference type="GO" id="GO:0015190">
    <property type="term" value="F:L-leucine transmembrane transporter activity"/>
    <property type="evidence" value="ECO:0007669"/>
    <property type="project" value="TreeGrafter"/>
</dbReference>
<dbReference type="CDD" id="cd06582">
    <property type="entry name" value="TM_PBP1_LivH_like"/>
    <property type="match status" value="1"/>
</dbReference>
<dbReference type="HOGENOM" id="CLU_039929_1_0_5"/>
<keyword evidence="5 10" id="KW-0812">Transmembrane</keyword>
<feature type="transmembrane region" description="Helical" evidence="10">
    <location>
        <begin position="159"/>
        <end position="177"/>
    </location>
</feature>
<keyword evidence="8 10" id="KW-0472">Membrane</keyword>
<evidence type="ECO:0000256" key="6">
    <source>
        <dbReference type="ARBA" id="ARBA00022970"/>
    </source>
</evidence>
<dbReference type="GO" id="GO:0015192">
    <property type="term" value="F:L-phenylalanine transmembrane transporter activity"/>
    <property type="evidence" value="ECO:0007669"/>
    <property type="project" value="TreeGrafter"/>
</dbReference>
<evidence type="ECO:0000256" key="5">
    <source>
        <dbReference type="ARBA" id="ARBA00022692"/>
    </source>
</evidence>
<proteinExistence type="inferred from homology"/>
<dbReference type="Proteomes" id="UP000019666">
    <property type="component" value="Unassembled WGS sequence"/>
</dbReference>
<feature type="transmembrane region" description="Helical" evidence="10">
    <location>
        <begin position="209"/>
        <end position="231"/>
    </location>
</feature>
<evidence type="ECO:0000256" key="8">
    <source>
        <dbReference type="ARBA" id="ARBA00023136"/>
    </source>
</evidence>
<dbReference type="GO" id="GO:0005886">
    <property type="term" value="C:plasma membrane"/>
    <property type="evidence" value="ECO:0007669"/>
    <property type="project" value="UniProtKB-SubCell"/>
</dbReference>
<dbReference type="OrthoDB" id="9807115at2"/>
<protein>
    <submittedName>
        <fullName evidence="11">High-affinity branched-chain amino acid transport system permease protein LivH</fullName>
    </submittedName>
</protein>
<dbReference type="AlphaFoldDB" id="A0A017HQM1"/>
<evidence type="ECO:0000256" key="10">
    <source>
        <dbReference type="SAM" id="Phobius"/>
    </source>
</evidence>
<comment type="subcellular location">
    <subcellularLocation>
        <location evidence="1">Cell membrane</location>
        <topology evidence="1">Multi-pass membrane protein</topology>
    </subcellularLocation>
</comment>
<comment type="similarity">
    <text evidence="9">Belongs to the binding-protein-dependent transport system permease family. LivHM subfamily.</text>
</comment>
<evidence type="ECO:0000313" key="12">
    <source>
        <dbReference type="Proteomes" id="UP000019666"/>
    </source>
</evidence>
<evidence type="ECO:0000313" key="11">
    <source>
        <dbReference type="EMBL" id="EYD76029.1"/>
    </source>
</evidence>
<evidence type="ECO:0000256" key="1">
    <source>
        <dbReference type="ARBA" id="ARBA00004651"/>
    </source>
</evidence>
<feature type="transmembrane region" description="Helical" evidence="10">
    <location>
        <begin position="75"/>
        <end position="99"/>
    </location>
</feature>
<evidence type="ECO:0000256" key="3">
    <source>
        <dbReference type="ARBA" id="ARBA00022475"/>
    </source>
</evidence>